<gene>
    <name evidence="1" type="ORF">Lisr_2077</name>
</gene>
<accession>A0A0W0VHN1</accession>
<dbReference type="RefSeq" id="WP_058502388.1">
    <property type="nucleotide sequence ID" value="NZ_CAAAJA010000093.1"/>
</dbReference>
<evidence type="ECO:0000313" key="1">
    <source>
        <dbReference type="EMBL" id="KTD19515.1"/>
    </source>
</evidence>
<dbReference type="AlphaFoldDB" id="A0A0W0VHN1"/>
<reference evidence="1 2" key="1">
    <citation type="submission" date="2015-11" db="EMBL/GenBank/DDBJ databases">
        <title>Genomic analysis of 38 Legionella species identifies large and diverse effector repertoires.</title>
        <authorList>
            <person name="Burstein D."/>
            <person name="Amaro F."/>
            <person name="Zusman T."/>
            <person name="Lifshitz Z."/>
            <person name="Cohen O."/>
            <person name="Gilbert J.A."/>
            <person name="Pupko T."/>
            <person name="Shuman H.A."/>
            <person name="Segal G."/>
        </authorList>
    </citation>
    <scope>NUCLEOTIDE SEQUENCE [LARGE SCALE GENOMIC DNA]</scope>
    <source>
        <strain evidence="1 2">Bercovier 4</strain>
    </source>
</reference>
<dbReference type="EMBL" id="LNYH01000112">
    <property type="protein sequence ID" value="KTD19515.1"/>
    <property type="molecule type" value="Genomic_DNA"/>
</dbReference>
<protein>
    <submittedName>
        <fullName evidence="1">Uncharacterized protein</fullName>
    </submittedName>
</protein>
<dbReference type="Proteomes" id="UP000054761">
    <property type="component" value="Unassembled WGS sequence"/>
</dbReference>
<sequence>MSSKSFVVSSYFAEGCDRYYFDFALDYKQGWEQYDTQSDAWYFGIWVNTKTMQTLEYCEGDVILRTYYHKYGLKEALDKMADFHGEPPPAFTSINENGDVCHFYDERPSIT</sequence>
<proteinExistence type="predicted"/>
<comment type="caution">
    <text evidence="1">The sequence shown here is derived from an EMBL/GenBank/DDBJ whole genome shotgun (WGS) entry which is preliminary data.</text>
</comment>
<evidence type="ECO:0000313" key="2">
    <source>
        <dbReference type="Proteomes" id="UP000054761"/>
    </source>
</evidence>
<dbReference type="OrthoDB" id="7851858at2"/>
<keyword evidence="2" id="KW-1185">Reference proteome</keyword>
<dbReference type="GeneID" id="39688738"/>
<organism evidence="1 2">
    <name type="scientific">Legionella israelensis</name>
    <dbReference type="NCBI Taxonomy" id="454"/>
    <lineage>
        <taxon>Bacteria</taxon>
        <taxon>Pseudomonadati</taxon>
        <taxon>Pseudomonadota</taxon>
        <taxon>Gammaproteobacteria</taxon>
        <taxon>Legionellales</taxon>
        <taxon>Legionellaceae</taxon>
        <taxon>Legionella</taxon>
    </lineage>
</organism>
<dbReference type="PATRIC" id="fig|454.4.peg.2263"/>
<name>A0A0W0VHN1_9GAMM</name>